<accession>A0A7Y4B4A7</accession>
<proteinExistence type="predicted"/>
<evidence type="ECO:0000313" key="1">
    <source>
        <dbReference type="EMBL" id="NOI09936.1"/>
    </source>
</evidence>
<sequence length="64" mass="7582">MKTKGIAHVRIKQTRPRIDFLPDHLLLFVYFKTDINGHPYSRRTRTFGVNRWRRSQSGTQSHSA</sequence>
<comment type="caution">
    <text evidence="1">The sequence shown here is derived from an EMBL/GenBank/DDBJ whole genome shotgun (WGS) entry which is preliminary data.</text>
</comment>
<name>A0A7Y4B4A7_VIBAL</name>
<reference evidence="1 2" key="1">
    <citation type="submission" date="2019-09" db="EMBL/GenBank/DDBJ databases">
        <title>Draft genome sequencing and comparative genomics of hatchery-associated Vibrios.</title>
        <authorList>
            <person name="Kehlet-Delgado H."/>
            <person name="Mueller R.S."/>
        </authorList>
    </citation>
    <scope>NUCLEOTIDE SEQUENCE [LARGE SCALE GENOMIC DNA]</scope>
    <source>
        <strain evidence="1 2">081416A</strain>
    </source>
</reference>
<dbReference type="Proteomes" id="UP000532247">
    <property type="component" value="Unassembled WGS sequence"/>
</dbReference>
<gene>
    <name evidence="1" type="ORF">F0254_13780</name>
</gene>
<organism evidence="1 2">
    <name type="scientific">Vibrio alginolyticus</name>
    <dbReference type="NCBI Taxonomy" id="663"/>
    <lineage>
        <taxon>Bacteria</taxon>
        <taxon>Pseudomonadati</taxon>
        <taxon>Pseudomonadota</taxon>
        <taxon>Gammaproteobacteria</taxon>
        <taxon>Vibrionales</taxon>
        <taxon>Vibrionaceae</taxon>
        <taxon>Vibrio</taxon>
    </lineage>
</organism>
<evidence type="ECO:0000313" key="2">
    <source>
        <dbReference type="Proteomes" id="UP000532247"/>
    </source>
</evidence>
<protein>
    <submittedName>
        <fullName evidence="1">Uncharacterized protein</fullName>
    </submittedName>
</protein>
<dbReference type="AlphaFoldDB" id="A0A7Y4B4A7"/>
<dbReference type="EMBL" id="VTYF01000007">
    <property type="protein sequence ID" value="NOI09936.1"/>
    <property type="molecule type" value="Genomic_DNA"/>
</dbReference>